<comment type="pathway">
    <text evidence="1">Cofactor biosynthesis; adenosylcobalamin biosynthesis.</text>
</comment>
<evidence type="ECO:0000256" key="4">
    <source>
        <dbReference type="ARBA" id="ARBA00022679"/>
    </source>
</evidence>
<keyword evidence="4" id="KW-0808">Transferase</keyword>
<evidence type="ECO:0000256" key="3">
    <source>
        <dbReference type="ARBA" id="ARBA00022603"/>
    </source>
</evidence>
<dbReference type="Proteomes" id="UP000779508">
    <property type="component" value="Unassembled WGS sequence"/>
</dbReference>
<dbReference type="RefSeq" id="WP_216414982.1">
    <property type="nucleotide sequence ID" value="NZ_JAHLQK010000001.1"/>
</dbReference>
<dbReference type="CDD" id="cd02440">
    <property type="entry name" value="AdoMet_MTases"/>
    <property type="match status" value="1"/>
</dbReference>
<dbReference type="PANTHER" id="PTHR43182">
    <property type="entry name" value="COBALT-PRECORRIN-6B C(15)-METHYLTRANSFERASE (DECARBOXYLATING)"/>
    <property type="match status" value="1"/>
</dbReference>
<name>A0ABS6G282_9FIRM</name>
<dbReference type="NCBIfam" id="TIGR02469">
    <property type="entry name" value="CbiT"/>
    <property type="match status" value="1"/>
</dbReference>
<evidence type="ECO:0000313" key="7">
    <source>
        <dbReference type="EMBL" id="MBU5675510.1"/>
    </source>
</evidence>
<keyword evidence="8" id="KW-1185">Reference proteome</keyword>
<sequence length="182" mass="20577">MKWIKDEEFIRGNIPMTKFNIRVLTIGYLAIEEGDRLLDIGAGTGSISIEAALHGAEVWAIEMKRDGIELINKNKSKFEVNINVIEGQAPVDLPNVKFNKCFIGGSGGNLEEIFYYLDENLESKGVICGNFITLKNLHQFIDLLNKYKYDDIETQLIQTSYMDKIGLMKGNNPIFIIKGVKR</sequence>
<organism evidence="7 8">
    <name type="scientific">Alkaliphilus flagellatus</name>
    <dbReference type="NCBI Taxonomy" id="2841507"/>
    <lineage>
        <taxon>Bacteria</taxon>
        <taxon>Bacillati</taxon>
        <taxon>Bacillota</taxon>
        <taxon>Clostridia</taxon>
        <taxon>Peptostreptococcales</taxon>
        <taxon>Natronincolaceae</taxon>
        <taxon>Alkaliphilus</taxon>
    </lineage>
</organism>
<dbReference type="PANTHER" id="PTHR43182:SF1">
    <property type="entry name" value="COBALT-PRECORRIN-7 C(5)-METHYLTRANSFERASE"/>
    <property type="match status" value="1"/>
</dbReference>
<dbReference type="InterPro" id="IPR025714">
    <property type="entry name" value="Methyltranfer_dom"/>
</dbReference>
<evidence type="ECO:0000256" key="2">
    <source>
        <dbReference type="ARBA" id="ARBA00022573"/>
    </source>
</evidence>
<evidence type="ECO:0000259" key="6">
    <source>
        <dbReference type="Pfam" id="PF13847"/>
    </source>
</evidence>
<dbReference type="InterPro" id="IPR050714">
    <property type="entry name" value="Cobalamin_biosynth_MTase"/>
</dbReference>
<feature type="domain" description="Methyltransferase" evidence="6">
    <location>
        <begin position="32"/>
        <end position="96"/>
    </location>
</feature>
<comment type="caution">
    <text evidence="7">The sequence shown here is derived from an EMBL/GenBank/DDBJ whole genome shotgun (WGS) entry which is preliminary data.</text>
</comment>
<dbReference type="EMBL" id="JAHLQK010000001">
    <property type="protein sequence ID" value="MBU5675510.1"/>
    <property type="molecule type" value="Genomic_DNA"/>
</dbReference>
<evidence type="ECO:0000256" key="5">
    <source>
        <dbReference type="ARBA" id="ARBA00022691"/>
    </source>
</evidence>
<evidence type="ECO:0000256" key="1">
    <source>
        <dbReference type="ARBA" id="ARBA00004953"/>
    </source>
</evidence>
<gene>
    <name evidence="7" type="primary">cbiT</name>
    <name evidence="7" type="ORF">KQI88_03665</name>
</gene>
<keyword evidence="5" id="KW-0949">S-adenosyl-L-methionine</keyword>
<dbReference type="InterPro" id="IPR014008">
    <property type="entry name" value="Cbl_synth_MTase_CbiT"/>
</dbReference>
<proteinExistence type="predicted"/>
<evidence type="ECO:0000313" key="8">
    <source>
        <dbReference type="Proteomes" id="UP000779508"/>
    </source>
</evidence>
<accession>A0ABS6G282</accession>
<protein>
    <submittedName>
        <fullName evidence="7">Precorrin-6Y C5,15-methyltransferase (Decarboxylating) subunit CbiT</fullName>
    </submittedName>
</protein>
<dbReference type="Pfam" id="PF13847">
    <property type="entry name" value="Methyltransf_31"/>
    <property type="match status" value="1"/>
</dbReference>
<reference evidence="7 8" key="1">
    <citation type="submission" date="2021-06" db="EMBL/GenBank/DDBJ databases">
        <authorList>
            <person name="Sun Q."/>
            <person name="Li D."/>
        </authorList>
    </citation>
    <scope>NUCLEOTIDE SEQUENCE [LARGE SCALE GENOMIC DNA]</scope>
    <source>
        <strain evidence="7 8">MSJ-5</strain>
    </source>
</reference>
<keyword evidence="2" id="KW-0169">Cobalamin biosynthesis</keyword>
<keyword evidence="3" id="KW-0489">Methyltransferase</keyword>